<reference evidence="1 2" key="1">
    <citation type="submission" date="2018-09" db="EMBL/GenBank/DDBJ databases">
        <title>Mesorhizobium carmichaelinearum sp. nov. isolated from Carmichaelinea spp. root nodules in New Zealand.</title>
        <authorList>
            <person name="De Meyer S.E."/>
        </authorList>
    </citation>
    <scope>NUCLEOTIDE SEQUENCE [LARGE SCALE GENOMIC DNA]</scope>
    <source>
        <strain evidence="1 2">ICMP19557</strain>
    </source>
</reference>
<evidence type="ECO:0000313" key="2">
    <source>
        <dbReference type="Proteomes" id="UP000272706"/>
    </source>
</evidence>
<accession>A0A3A5JWA5</accession>
<keyword evidence="2" id="KW-1185">Reference proteome</keyword>
<organism evidence="1 2">
    <name type="scientific">Mesorhizobium waimense</name>
    <dbReference type="NCBI Taxonomy" id="1300307"/>
    <lineage>
        <taxon>Bacteria</taxon>
        <taxon>Pseudomonadati</taxon>
        <taxon>Pseudomonadota</taxon>
        <taxon>Alphaproteobacteria</taxon>
        <taxon>Hyphomicrobiales</taxon>
        <taxon>Phyllobacteriaceae</taxon>
        <taxon>Mesorhizobium</taxon>
    </lineage>
</organism>
<comment type="caution">
    <text evidence="1">The sequence shown here is derived from an EMBL/GenBank/DDBJ whole genome shotgun (WGS) entry which is preliminary data.</text>
</comment>
<proteinExistence type="predicted"/>
<dbReference type="AlphaFoldDB" id="A0A3A5JWA5"/>
<protein>
    <submittedName>
        <fullName evidence="1">Aromatic acid exporter family protein</fullName>
    </submittedName>
</protein>
<name>A0A3A5JWA5_9HYPH</name>
<gene>
    <name evidence="1" type="ORF">D3227_40770</name>
</gene>
<evidence type="ECO:0000313" key="1">
    <source>
        <dbReference type="EMBL" id="RJT16852.1"/>
    </source>
</evidence>
<sequence length="102" mass="12188">NNLHGLLKIYRDEIHFKKSKDFKLKQMNLIYENIRRGLMELNIINSMEQTSLPNNENMNRLNKVLGTQKPYKEWAASKINTVYNYHLEKLIKSIEIIHKECV</sequence>
<feature type="non-terminal residue" evidence="1">
    <location>
        <position position="1"/>
    </location>
</feature>
<dbReference type="Proteomes" id="UP000272706">
    <property type="component" value="Unassembled WGS sequence"/>
</dbReference>
<dbReference type="EMBL" id="QZWZ01000231">
    <property type="protein sequence ID" value="RJT16852.1"/>
    <property type="molecule type" value="Genomic_DNA"/>
</dbReference>